<dbReference type="Gene3D" id="3.40.630.30">
    <property type="match status" value="1"/>
</dbReference>
<proteinExistence type="predicted"/>
<evidence type="ECO:0000259" key="1">
    <source>
        <dbReference type="Pfam" id="PF13302"/>
    </source>
</evidence>
<evidence type="ECO:0000313" key="2">
    <source>
        <dbReference type="EMBL" id="GII94010.1"/>
    </source>
</evidence>
<dbReference type="SUPFAM" id="SSF55729">
    <property type="entry name" value="Acyl-CoA N-acyltransferases (Nat)"/>
    <property type="match status" value="1"/>
</dbReference>
<organism evidence="2 3">
    <name type="scientific">Sinosporangium siamense</name>
    <dbReference type="NCBI Taxonomy" id="1367973"/>
    <lineage>
        <taxon>Bacteria</taxon>
        <taxon>Bacillati</taxon>
        <taxon>Actinomycetota</taxon>
        <taxon>Actinomycetes</taxon>
        <taxon>Streptosporangiales</taxon>
        <taxon>Streptosporangiaceae</taxon>
        <taxon>Sinosporangium</taxon>
    </lineage>
</organism>
<evidence type="ECO:0000313" key="3">
    <source>
        <dbReference type="Proteomes" id="UP000606172"/>
    </source>
</evidence>
<reference evidence="2" key="1">
    <citation type="submission" date="2021-01" db="EMBL/GenBank/DDBJ databases">
        <title>Whole genome shotgun sequence of Sinosporangium siamense NBRC 109515.</title>
        <authorList>
            <person name="Komaki H."/>
            <person name="Tamura T."/>
        </authorList>
    </citation>
    <scope>NUCLEOTIDE SEQUENCE</scope>
    <source>
        <strain evidence="2">NBRC 109515</strain>
    </source>
</reference>
<feature type="domain" description="N-acetyltransferase" evidence="1">
    <location>
        <begin position="156"/>
        <end position="232"/>
    </location>
</feature>
<dbReference type="GO" id="GO:0016747">
    <property type="term" value="F:acyltransferase activity, transferring groups other than amino-acyl groups"/>
    <property type="evidence" value="ECO:0007669"/>
    <property type="project" value="InterPro"/>
</dbReference>
<dbReference type="RefSeq" id="WP_204027817.1">
    <property type="nucleotide sequence ID" value="NZ_BOOW01000027.1"/>
</dbReference>
<dbReference type="EMBL" id="BOOW01000027">
    <property type="protein sequence ID" value="GII94010.1"/>
    <property type="molecule type" value="Genomic_DNA"/>
</dbReference>
<accession>A0A919RJK6</accession>
<gene>
    <name evidence="2" type="ORF">Ssi02_42410</name>
</gene>
<dbReference type="Proteomes" id="UP000606172">
    <property type="component" value="Unassembled WGS sequence"/>
</dbReference>
<comment type="caution">
    <text evidence="2">The sequence shown here is derived from an EMBL/GenBank/DDBJ whole genome shotgun (WGS) entry which is preliminary data.</text>
</comment>
<dbReference type="Pfam" id="PF13302">
    <property type="entry name" value="Acetyltransf_3"/>
    <property type="match status" value="1"/>
</dbReference>
<protein>
    <recommendedName>
        <fullName evidence="1">N-acetyltransferase domain-containing protein</fullName>
    </recommendedName>
</protein>
<dbReference type="AlphaFoldDB" id="A0A919RJK6"/>
<dbReference type="InterPro" id="IPR016181">
    <property type="entry name" value="Acyl_CoA_acyltransferase"/>
</dbReference>
<dbReference type="InterPro" id="IPR000182">
    <property type="entry name" value="GNAT_dom"/>
</dbReference>
<keyword evidence="3" id="KW-1185">Reference proteome</keyword>
<name>A0A919RJK6_9ACTN</name>
<sequence length="251" mass="26941">MPAPNAGRPEPIRCDRYAPPLPGVLPLRADPLQGPGARAFPGMPRTMCDRSGGACDGGTAVADLRTLAKRLRAQPVTLTVPLPQSGSRTVTYTESHPAGLLQNAANSQAGRGPARCAVHRCGNTAECRYAVLGRPVIRTGALASAAQPVLQVADGVLLRPWRSADAPAVKAAFEDPEIQRRHVRRTDSVAEAREWVEGWRDTWRQETAAHWALTDDTTLLGRAALKSLSLDDGVADGRHDAHLHARTRRDG</sequence>